<dbReference type="InterPro" id="IPR036162">
    <property type="entry name" value="Resolvase-like_N_sf"/>
</dbReference>
<dbReference type="SUPFAM" id="SSF53041">
    <property type="entry name" value="Resolvase-like"/>
    <property type="match status" value="1"/>
</dbReference>
<evidence type="ECO:0000313" key="3">
    <source>
        <dbReference type="Proteomes" id="UP000406184"/>
    </source>
</evidence>
<dbReference type="AlphaFoldDB" id="A0A564TD67"/>
<evidence type="ECO:0000313" key="2">
    <source>
        <dbReference type="EMBL" id="VUX05019.1"/>
    </source>
</evidence>
<dbReference type="Proteomes" id="UP000406184">
    <property type="component" value="Unassembled WGS sequence"/>
</dbReference>
<organism evidence="2 3">
    <name type="scientific">Faecalibacterium prausnitzii</name>
    <dbReference type="NCBI Taxonomy" id="853"/>
    <lineage>
        <taxon>Bacteria</taxon>
        <taxon>Bacillati</taxon>
        <taxon>Bacillota</taxon>
        <taxon>Clostridia</taxon>
        <taxon>Eubacteriales</taxon>
        <taxon>Oscillospiraceae</taxon>
        <taxon>Faecalibacterium</taxon>
    </lineage>
</organism>
<reference evidence="2 3" key="1">
    <citation type="submission" date="2019-07" db="EMBL/GenBank/DDBJ databases">
        <authorList>
            <person name="Hibberd C M."/>
            <person name="Gehrig L. J."/>
            <person name="Chang H.-W."/>
            <person name="Venkatesh S."/>
        </authorList>
    </citation>
    <scope>NUCLEOTIDE SEQUENCE [LARGE SCALE GENOMIC DNA]</scope>
    <source>
        <strain evidence="2">Faecalibacterium_prausnitzii_JG_BgPS064</strain>
    </source>
</reference>
<feature type="domain" description="Resolvase/invertase-type recombinase catalytic" evidence="1">
    <location>
        <begin position="3"/>
        <end position="48"/>
    </location>
</feature>
<dbReference type="EMBL" id="CABHMY010000092">
    <property type="protein sequence ID" value="VUX05019.1"/>
    <property type="molecule type" value="Genomic_DNA"/>
</dbReference>
<keyword evidence="3" id="KW-1185">Reference proteome</keyword>
<dbReference type="InterPro" id="IPR006119">
    <property type="entry name" value="Resolv_N"/>
</dbReference>
<dbReference type="GO" id="GO:0000150">
    <property type="term" value="F:DNA strand exchange activity"/>
    <property type="evidence" value="ECO:0007669"/>
    <property type="project" value="InterPro"/>
</dbReference>
<protein>
    <recommendedName>
        <fullName evidence="1">Resolvase/invertase-type recombinase catalytic domain-containing protein</fullName>
    </recommendedName>
</protein>
<dbReference type="Pfam" id="PF00239">
    <property type="entry name" value="Resolvase"/>
    <property type="match status" value="1"/>
</dbReference>
<dbReference type="Gene3D" id="3.40.50.1390">
    <property type="entry name" value="Resolvase, N-terminal catalytic domain"/>
    <property type="match status" value="1"/>
</dbReference>
<dbReference type="GO" id="GO:0003677">
    <property type="term" value="F:DNA binding"/>
    <property type="evidence" value="ECO:0007669"/>
    <property type="project" value="InterPro"/>
</dbReference>
<name>A0A564TD67_9FIRM</name>
<gene>
    <name evidence="2" type="ORF">FPPS064S07_02650</name>
</gene>
<evidence type="ECO:0000259" key="1">
    <source>
        <dbReference type="Pfam" id="PF00239"/>
    </source>
</evidence>
<proteinExistence type="predicted"/>
<sequence length="58" mass="6668">MTAVIYARYSSDNQREESIEGQIRECTAYAEKNGIMMDRFAASKETVRSTEHGCKLYQ</sequence>
<accession>A0A564TD67</accession>